<dbReference type="Pfam" id="PF17433">
    <property type="entry name" value="Glyco_hydro_49N"/>
    <property type="match status" value="1"/>
</dbReference>
<evidence type="ECO:0000259" key="1">
    <source>
        <dbReference type="Pfam" id="PF17433"/>
    </source>
</evidence>
<sequence length="606" mass="67220">MKKISTFVGLVGMTGLLLLGCSHEPSMKASNTVNTYSNPSASVVAQSAIYNVSADDTALIVYESTPPKERLCRRHGCDGADTAREQKRTMAWSHFSFAGHATVNVSKSQVQGELKDIIIRPSRGEGVDYDIISKNLEQASIVIEVLKTNAKLSVEFIDDRYLEFRQIPLDPLLIFADQLESEDHASIPDPAAKSTYLVKNGSAFSREIAATKKAVYFEPGVHELGYWEVPESVMQVYLAGGSYVKGAINSALEHKRFQKGFTVNGRGILSGEAFPWRPNKKKQGKESCLDEHGDAFDCWFDGVKMLQLGTDKFVFEGVTIVNAPHYVISGFRDDNIAWNAHTPQGDDDPKNDALGEGLFSEEDSYSGVMSNFKVLGNWRWNGDGAAILTNTTIEDCFISPFDDAFKTYSDGGVVKDCVIWQTDNGAVFQFGWYPKNIDGLLVDNMDLIHAEWTGRNQNWGIFNFADRGGDRGPTDRVFWLENSVFKNIYTEGPITRVIALENAVVKQQGFRNLVFENIQIEHLVTDKEAKSLQKEGNGTLDTVKKDWFGYPVGRPTNILHDASNKGHISDITIRGLVVDGQTINQTNAQTLGQFTLIGDDNMVVFE</sequence>
<dbReference type="SUPFAM" id="SSF51126">
    <property type="entry name" value="Pectin lyase-like"/>
    <property type="match status" value="1"/>
</dbReference>
<dbReference type="Gene3D" id="2.160.20.10">
    <property type="entry name" value="Single-stranded right-handed beta-helix, Pectin lyase-like"/>
    <property type="match status" value="1"/>
</dbReference>
<dbReference type="EMBL" id="JAMQGP010000002">
    <property type="protein sequence ID" value="MCM2679058.1"/>
    <property type="molecule type" value="Genomic_DNA"/>
</dbReference>
<dbReference type="Proteomes" id="UP001165393">
    <property type="component" value="Unassembled WGS sequence"/>
</dbReference>
<evidence type="ECO:0000313" key="2">
    <source>
        <dbReference type="EMBL" id="MCM2679058.1"/>
    </source>
</evidence>
<dbReference type="SUPFAM" id="SSF101596">
    <property type="entry name" value="Dextranase, N-terminal domain"/>
    <property type="match status" value="1"/>
</dbReference>
<evidence type="ECO:0000313" key="3">
    <source>
        <dbReference type="Proteomes" id="UP001165393"/>
    </source>
</evidence>
<dbReference type="Gene3D" id="2.60.350.10">
    <property type="entry name" value="Dextranase, N-terminal"/>
    <property type="match status" value="1"/>
</dbReference>
<organism evidence="2 3">
    <name type="scientific">Echinimonas agarilytica</name>
    <dbReference type="NCBI Taxonomy" id="1215918"/>
    <lineage>
        <taxon>Bacteria</taxon>
        <taxon>Pseudomonadati</taxon>
        <taxon>Pseudomonadota</taxon>
        <taxon>Gammaproteobacteria</taxon>
        <taxon>Alteromonadales</taxon>
        <taxon>Echinimonadaceae</taxon>
        <taxon>Echinimonas</taxon>
    </lineage>
</organism>
<dbReference type="GO" id="GO:0004553">
    <property type="term" value="F:hydrolase activity, hydrolyzing O-glycosyl compounds"/>
    <property type="evidence" value="ECO:0007669"/>
    <property type="project" value="InterPro"/>
</dbReference>
<feature type="domain" description="Glycoside hydrolase family 49 N-terminal" evidence="1">
    <location>
        <begin position="32"/>
        <end position="161"/>
    </location>
</feature>
<dbReference type="InterPro" id="IPR012334">
    <property type="entry name" value="Pectin_lyas_fold"/>
</dbReference>
<dbReference type="AlphaFoldDB" id="A0AA42B7B8"/>
<protein>
    <recommendedName>
        <fullName evidence="1">Glycoside hydrolase family 49 N-terminal domain-containing protein</fullName>
    </recommendedName>
</protein>
<reference evidence="2 3" key="1">
    <citation type="journal article" date="2013" name="Antonie Van Leeuwenhoek">
        <title>Echinimonas agarilytica gen. nov., sp. nov., a new gammaproteobacterium isolated from the sea urchin Strongylocentrotus intermedius.</title>
        <authorList>
            <person name="Nedashkovskaya O.I."/>
            <person name="Stenkova A.M."/>
            <person name="Zhukova N.V."/>
            <person name="Van Trappen S."/>
            <person name="Lee J.S."/>
            <person name="Kim S.B."/>
        </authorList>
    </citation>
    <scope>NUCLEOTIDE SEQUENCE [LARGE SCALE GENOMIC DNA]</scope>
    <source>
        <strain evidence="2 3">KMM 6351</strain>
    </source>
</reference>
<dbReference type="InterPro" id="IPR041274">
    <property type="entry name" value="IPU_b_solenoid"/>
</dbReference>
<dbReference type="InterPro" id="IPR035953">
    <property type="entry name" value="Dextranase_N-ter"/>
</dbReference>
<dbReference type="Pfam" id="PF18783">
    <property type="entry name" value="IPU_b_solenoid"/>
    <property type="match status" value="1"/>
</dbReference>
<name>A0AA42B7B8_9GAMM</name>
<dbReference type="InterPro" id="IPR011050">
    <property type="entry name" value="Pectin_lyase_fold/virulence"/>
</dbReference>
<proteinExistence type="predicted"/>
<keyword evidence="3" id="KW-1185">Reference proteome</keyword>
<gene>
    <name evidence="2" type="ORF">NAF29_05115</name>
</gene>
<dbReference type="PROSITE" id="PS51257">
    <property type="entry name" value="PROKAR_LIPOPROTEIN"/>
    <property type="match status" value="1"/>
</dbReference>
<comment type="caution">
    <text evidence="2">The sequence shown here is derived from an EMBL/GenBank/DDBJ whole genome shotgun (WGS) entry which is preliminary data.</text>
</comment>
<dbReference type="InterPro" id="IPR023226">
    <property type="entry name" value="Glyco_hydro_49_N_dom"/>
</dbReference>
<accession>A0AA42B7B8</accession>